<dbReference type="InterPro" id="IPR025659">
    <property type="entry name" value="Tubby-like_C"/>
</dbReference>
<organism evidence="4 5">
    <name type="scientific">Tritrichomonas foetus</name>
    <dbReference type="NCBI Taxonomy" id="1144522"/>
    <lineage>
        <taxon>Eukaryota</taxon>
        <taxon>Metamonada</taxon>
        <taxon>Parabasalia</taxon>
        <taxon>Tritrichomonadida</taxon>
        <taxon>Tritrichomonadidae</taxon>
        <taxon>Tritrichomonas</taxon>
    </lineage>
</organism>
<dbReference type="SUPFAM" id="SSF54518">
    <property type="entry name" value="Tubby C-terminal domain-like"/>
    <property type="match status" value="1"/>
</dbReference>
<dbReference type="OrthoDB" id="8775810at2759"/>
<evidence type="ECO:0000313" key="5">
    <source>
        <dbReference type="Proteomes" id="UP000179807"/>
    </source>
</evidence>
<gene>
    <name evidence="4" type="ORF">TRFO_24552</name>
</gene>
<dbReference type="Pfam" id="PF01167">
    <property type="entry name" value="Tub"/>
    <property type="match status" value="1"/>
</dbReference>
<dbReference type="Proteomes" id="UP000179807">
    <property type="component" value="Unassembled WGS sequence"/>
</dbReference>
<dbReference type="AlphaFoldDB" id="A0A1J4K8K5"/>
<feature type="chain" id="PRO_5012859698" description="Tubby C-terminal domain-containing protein" evidence="2">
    <location>
        <begin position="22"/>
        <end position="435"/>
    </location>
</feature>
<keyword evidence="2" id="KW-0732">Signal</keyword>
<name>A0A1J4K8K5_9EUKA</name>
<feature type="domain" description="Tubby C-terminal" evidence="3">
    <location>
        <begin position="295"/>
        <end position="429"/>
    </location>
</feature>
<evidence type="ECO:0000256" key="1">
    <source>
        <dbReference type="SAM" id="MobiDB-lite"/>
    </source>
</evidence>
<proteinExistence type="predicted"/>
<sequence>MRTFRIIYLIILITLQSPLDYMEMSKTIEYEPFLSDYDVVFHSIFTLIDPAINTSEIKPLHLAVPRNRQGLKVSTQKSNNSATTSPVVNKGNTSQLSSTNTGAAANTGSDQKPQTRFLSQRYLNSGKTTSNRSGNVSSETANDQMNERSSSRTQLEPTKITKTTANVSQPSPSQEQPQQPSRPRHEEPNRHKAQTISSTDNNAVTEMIIKNDDFWLMPLSPSLGVRFKFLAVKSGQSYVYNLALETNDEVILSAKMNGSTISDGITLSYRGREVGKSHFTGGNSAFFIGVQATSTDLNESCASIYNPSFSSSAQPRVFDFLVPALKKINGRSRMFPIPFEGTSGLVTRLSQMSKEAIRLKTRIPTSQGNSFDMTFDGKFEIECLSNFILYHDSNVRKDICALGKVGEGAFTLDVGYPLSPLQGFLAAVASNIPIN</sequence>
<dbReference type="Gene3D" id="3.20.90.10">
    <property type="entry name" value="Tubby Protein, Chain A"/>
    <property type="match status" value="1"/>
</dbReference>
<dbReference type="VEuPathDB" id="TrichDB:TRFO_24552"/>
<dbReference type="InterPro" id="IPR000007">
    <property type="entry name" value="Tubby_C"/>
</dbReference>
<evidence type="ECO:0000259" key="3">
    <source>
        <dbReference type="Pfam" id="PF01167"/>
    </source>
</evidence>
<feature type="region of interest" description="Disordered" evidence="1">
    <location>
        <begin position="69"/>
        <end position="201"/>
    </location>
</feature>
<evidence type="ECO:0000256" key="2">
    <source>
        <dbReference type="SAM" id="SignalP"/>
    </source>
</evidence>
<feature type="signal peptide" evidence="2">
    <location>
        <begin position="1"/>
        <end position="21"/>
    </location>
</feature>
<feature type="compositionally biased region" description="Low complexity" evidence="1">
    <location>
        <begin position="168"/>
        <end position="181"/>
    </location>
</feature>
<protein>
    <recommendedName>
        <fullName evidence="3">Tubby C-terminal domain-containing protein</fullName>
    </recommendedName>
</protein>
<accession>A0A1J4K8K5</accession>
<feature type="compositionally biased region" description="Polar residues" evidence="1">
    <location>
        <begin position="151"/>
        <end position="167"/>
    </location>
</feature>
<evidence type="ECO:0000313" key="4">
    <source>
        <dbReference type="EMBL" id="OHT07298.1"/>
    </source>
</evidence>
<keyword evidence="5" id="KW-1185">Reference proteome</keyword>
<dbReference type="RefSeq" id="XP_068360434.1">
    <property type="nucleotide sequence ID" value="XM_068503814.1"/>
</dbReference>
<comment type="caution">
    <text evidence="4">The sequence shown here is derived from an EMBL/GenBank/DDBJ whole genome shotgun (WGS) entry which is preliminary data.</text>
</comment>
<dbReference type="EMBL" id="MLAK01000701">
    <property type="protein sequence ID" value="OHT07298.1"/>
    <property type="molecule type" value="Genomic_DNA"/>
</dbReference>
<reference evidence="4" key="1">
    <citation type="submission" date="2016-10" db="EMBL/GenBank/DDBJ databases">
        <authorList>
            <person name="Benchimol M."/>
            <person name="Almeida L.G."/>
            <person name="Vasconcelos A.T."/>
            <person name="Perreira-Neves A."/>
            <person name="Rosa I.A."/>
            <person name="Tasca T."/>
            <person name="Bogo M.R."/>
            <person name="de Souza W."/>
        </authorList>
    </citation>
    <scope>NUCLEOTIDE SEQUENCE [LARGE SCALE GENOMIC DNA]</scope>
    <source>
        <strain evidence="4">K</strain>
    </source>
</reference>
<dbReference type="GeneID" id="94838518"/>
<feature type="compositionally biased region" description="Polar residues" evidence="1">
    <location>
        <begin position="72"/>
        <end position="144"/>
    </location>
</feature>